<feature type="compositionally biased region" description="Low complexity" evidence="1">
    <location>
        <begin position="185"/>
        <end position="216"/>
    </location>
</feature>
<sequence length="226" mass="24221">MTTPTDLREASFRPVRPQRRDPGGIGWILVTIGLTLVALLAISPSGYVIEQPGPVYDTLGSVGSGDDATPLIRIPGEETYETTGSLDLLTVSVTGSPTRAPDLLQVALAWFDRTKSVQPLEAVFPPGTTTEQRDQQARLQMQNSQQEAVAAALTELGYDIPRELTVQSIQSGAPAEDSWRRAIRSSRSTARRPTTCPRSAGRSPRTARPSPPRSASCATGNRAPST</sequence>
<evidence type="ECO:0000313" key="4">
    <source>
        <dbReference type="Proteomes" id="UP001321498"/>
    </source>
</evidence>
<keyword evidence="2" id="KW-0472">Membrane</keyword>
<feature type="transmembrane region" description="Helical" evidence="2">
    <location>
        <begin position="24"/>
        <end position="42"/>
    </location>
</feature>
<evidence type="ECO:0000256" key="1">
    <source>
        <dbReference type="SAM" id="MobiDB-lite"/>
    </source>
</evidence>
<evidence type="ECO:0000256" key="2">
    <source>
        <dbReference type="SAM" id="Phobius"/>
    </source>
</evidence>
<name>A0ABM8G8P2_9MICO</name>
<reference evidence="4" key="1">
    <citation type="journal article" date="2019" name="Int. J. Syst. Evol. Microbiol.">
        <title>The Global Catalogue of Microorganisms (GCM) 10K type strain sequencing project: providing services to taxonomists for standard genome sequencing and annotation.</title>
        <authorList>
            <consortium name="The Broad Institute Genomics Platform"/>
            <consortium name="The Broad Institute Genome Sequencing Center for Infectious Disease"/>
            <person name="Wu L."/>
            <person name="Ma J."/>
        </authorList>
    </citation>
    <scope>NUCLEOTIDE SEQUENCE [LARGE SCALE GENOMIC DNA]</scope>
    <source>
        <strain evidence="4">NBRC 108725</strain>
    </source>
</reference>
<dbReference type="Proteomes" id="UP001321498">
    <property type="component" value="Chromosome"/>
</dbReference>
<proteinExistence type="predicted"/>
<protein>
    <submittedName>
        <fullName evidence="3">Uncharacterized protein</fullName>
    </submittedName>
</protein>
<keyword evidence="2" id="KW-0812">Transmembrane</keyword>
<dbReference type="EMBL" id="AP027731">
    <property type="protein sequence ID" value="BDZ44553.1"/>
    <property type="molecule type" value="Genomic_DNA"/>
</dbReference>
<gene>
    <name evidence="3" type="ORF">GCM10025866_04620</name>
</gene>
<accession>A0ABM8G8P2</accession>
<feature type="compositionally biased region" description="Polar residues" evidence="1">
    <location>
        <begin position="217"/>
        <end position="226"/>
    </location>
</feature>
<keyword evidence="2" id="KW-1133">Transmembrane helix</keyword>
<organism evidence="3 4">
    <name type="scientific">Naasia aerilata</name>
    <dbReference type="NCBI Taxonomy" id="1162966"/>
    <lineage>
        <taxon>Bacteria</taxon>
        <taxon>Bacillati</taxon>
        <taxon>Actinomycetota</taxon>
        <taxon>Actinomycetes</taxon>
        <taxon>Micrococcales</taxon>
        <taxon>Microbacteriaceae</taxon>
        <taxon>Naasia</taxon>
    </lineage>
</organism>
<evidence type="ECO:0000313" key="3">
    <source>
        <dbReference type="EMBL" id="BDZ44553.1"/>
    </source>
</evidence>
<dbReference type="RefSeq" id="WP_286278005.1">
    <property type="nucleotide sequence ID" value="NZ_AP027731.1"/>
</dbReference>
<feature type="region of interest" description="Disordered" evidence="1">
    <location>
        <begin position="169"/>
        <end position="226"/>
    </location>
</feature>
<keyword evidence="4" id="KW-1185">Reference proteome</keyword>